<name>J9GU55_9ZZZZ</name>
<evidence type="ECO:0000313" key="2">
    <source>
        <dbReference type="EMBL" id="EJX03945.1"/>
    </source>
</evidence>
<organism evidence="2">
    <name type="scientific">gut metagenome</name>
    <dbReference type="NCBI Taxonomy" id="749906"/>
    <lineage>
        <taxon>unclassified sequences</taxon>
        <taxon>metagenomes</taxon>
        <taxon>organismal metagenomes</taxon>
    </lineage>
</organism>
<evidence type="ECO:0000256" key="1">
    <source>
        <dbReference type="SAM" id="Phobius"/>
    </source>
</evidence>
<dbReference type="AlphaFoldDB" id="J9GU55"/>
<accession>J9GU55</accession>
<keyword evidence="1" id="KW-0812">Transmembrane</keyword>
<dbReference type="EMBL" id="AMCI01001979">
    <property type="protein sequence ID" value="EJX03945.1"/>
    <property type="molecule type" value="Genomic_DNA"/>
</dbReference>
<proteinExistence type="predicted"/>
<keyword evidence="1" id="KW-1133">Transmembrane helix</keyword>
<keyword evidence="1" id="KW-0472">Membrane</keyword>
<sequence length="52" mass="6088">MSFQRCRFLSMLSQVIGLLRLAVKWNLVFLVIGFLDSFNRVSCFPTFRITES</sequence>
<comment type="caution">
    <text evidence="2">The sequence shown here is derived from an EMBL/GenBank/DDBJ whole genome shotgun (WGS) entry which is preliminary data.</text>
</comment>
<gene>
    <name evidence="2" type="ORF">EVA_07949</name>
</gene>
<reference evidence="2" key="1">
    <citation type="journal article" date="2012" name="PLoS ONE">
        <title>Gene sets for utilization of primary and secondary nutrition supplies in the distal gut of endangered iberian lynx.</title>
        <authorList>
            <person name="Alcaide M."/>
            <person name="Messina E."/>
            <person name="Richter M."/>
            <person name="Bargiela R."/>
            <person name="Peplies J."/>
            <person name="Huws S.A."/>
            <person name="Newbold C.J."/>
            <person name="Golyshin P.N."/>
            <person name="Simon M.A."/>
            <person name="Lopez G."/>
            <person name="Yakimov M.M."/>
            <person name="Ferrer M."/>
        </authorList>
    </citation>
    <scope>NUCLEOTIDE SEQUENCE</scope>
</reference>
<feature type="transmembrane region" description="Helical" evidence="1">
    <location>
        <begin position="12"/>
        <end position="35"/>
    </location>
</feature>
<protein>
    <submittedName>
        <fullName evidence="2">Uncharacterized protein</fullName>
    </submittedName>
</protein>